<organism evidence="4 5">
    <name type="scientific">Rhodoblastus acidophilus</name>
    <name type="common">Rhodopseudomonas acidophila</name>
    <dbReference type="NCBI Taxonomy" id="1074"/>
    <lineage>
        <taxon>Bacteria</taxon>
        <taxon>Pseudomonadati</taxon>
        <taxon>Pseudomonadota</taxon>
        <taxon>Alphaproteobacteria</taxon>
        <taxon>Hyphomicrobiales</taxon>
        <taxon>Rhodoblastaceae</taxon>
        <taxon>Rhodoblastus</taxon>
    </lineage>
</organism>
<dbReference type="CDD" id="cd04622">
    <property type="entry name" value="CBS_pair_HRP1_like"/>
    <property type="match status" value="1"/>
</dbReference>
<proteinExistence type="predicted"/>
<evidence type="ECO:0000256" key="2">
    <source>
        <dbReference type="PROSITE-ProRule" id="PRU00703"/>
    </source>
</evidence>
<dbReference type="PANTHER" id="PTHR43080">
    <property type="entry name" value="CBS DOMAIN-CONTAINING PROTEIN CBSX3, MITOCHONDRIAL"/>
    <property type="match status" value="1"/>
</dbReference>
<name>A0A212RXR3_RHOAC</name>
<keyword evidence="1 2" id="KW-0129">CBS domain</keyword>
<reference evidence="5" key="1">
    <citation type="submission" date="2017-06" db="EMBL/GenBank/DDBJ databases">
        <authorList>
            <person name="Varghese N."/>
            <person name="Submissions S."/>
        </authorList>
    </citation>
    <scope>NUCLEOTIDE SEQUENCE [LARGE SCALE GENOMIC DNA]</scope>
    <source>
        <strain evidence="5">DSM 137</strain>
    </source>
</reference>
<evidence type="ECO:0000313" key="5">
    <source>
        <dbReference type="Proteomes" id="UP000198418"/>
    </source>
</evidence>
<dbReference type="EMBL" id="FYDG01000008">
    <property type="protein sequence ID" value="SNB77511.1"/>
    <property type="molecule type" value="Genomic_DNA"/>
</dbReference>
<sequence>MQVQSCMSEDVLVCTPDHSIREAAQAMKDIDAGLLPVGENDRLVGMITDRDIAVRAVADGKSCDTPVREVMTTDVQYCFEDEELSDAAAKMGALQVRRLPVLDHDKRLVGIVSLGDIARLAGESATDALGRVADSGSQHRQS</sequence>
<dbReference type="InterPro" id="IPR046342">
    <property type="entry name" value="CBS_dom_sf"/>
</dbReference>
<dbReference type="SMART" id="SM00116">
    <property type="entry name" value="CBS"/>
    <property type="match status" value="2"/>
</dbReference>
<dbReference type="OrthoDB" id="9802114at2"/>
<evidence type="ECO:0000259" key="3">
    <source>
        <dbReference type="PROSITE" id="PS51371"/>
    </source>
</evidence>
<accession>A0A212RXR3</accession>
<dbReference type="PANTHER" id="PTHR43080:SF2">
    <property type="entry name" value="CBS DOMAIN-CONTAINING PROTEIN"/>
    <property type="match status" value="1"/>
</dbReference>
<keyword evidence="5" id="KW-1185">Reference proteome</keyword>
<dbReference type="Gene3D" id="3.10.580.10">
    <property type="entry name" value="CBS-domain"/>
    <property type="match status" value="1"/>
</dbReference>
<feature type="domain" description="CBS" evidence="3">
    <location>
        <begin position="7"/>
        <end position="65"/>
    </location>
</feature>
<feature type="domain" description="CBS" evidence="3">
    <location>
        <begin position="71"/>
        <end position="128"/>
    </location>
</feature>
<evidence type="ECO:0000313" key="4">
    <source>
        <dbReference type="EMBL" id="SNB77511.1"/>
    </source>
</evidence>
<gene>
    <name evidence="4" type="ORF">SAMN06265338_108147</name>
</gene>
<dbReference type="AlphaFoldDB" id="A0A212RXR3"/>
<evidence type="ECO:0000256" key="1">
    <source>
        <dbReference type="ARBA" id="ARBA00023122"/>
    </source>
</evidence>
<dbReference type="RefSeq" id="WP_088521522.1">
    <property type="nucleotide sequence ID" value="NZ_FYDG01000008.1"/>
</dbReference>
<dbReference type="PROSITE" id="PS51371">
    <property type="entry name" value="CBS"/>
    <property type="match status" value="2"/>
</dbReference>
<dbReference type="Proteomes" id="UP000198418">
    <property type="component" value="Unassembled WGS sequence"/>
</dbReference>
<dbReference type="InterPro" id="IPR000644">
    <property type="entry name" value="CBS_dom"/>
</dbReference>
<dbReference type="InterPro" id="IPR051257">
    <property type="entry name" value="Diverse_CBS-Domain"/>
</dbReference>
<dbReference type="SUPFAM" id="SSF54631">
    <property type="entry name" value="CBS-domain pair"/>
    <property type="match status" value="1"/>
</dbReference>
<dbReference type="Pfam" id="PF00571">
    <property type="entry name" value="CBS"/>
    <property type="match status" value="2"/>
</dbReference>
<protein>
    <submittedName>
        <fullName evidence="4">CBS domain-containing protein</fullName>
    </submittedName>
</protein>